<dbReference type="AlphaFoldDB" id="A0A1M5E6A8"/>
<keyword evidence="2" id="KW-1185">Reference proteome</keyword>
<dbReference type="OrthoDB" id="1366355at2"/>
<name>A0A1M5E6A8_9FLAO</name>
<gene>
    <name evidence="1" type="ORF">SAMN05443663_10137</name>
</gene>
<sequence length="78" mass="9164">MYYIILCEIATGIVLELDGKTRFVETDADNLPHISFENLKKAEERADMLVLENQDLEIAIYDENWKFIKRVTKKRDSV</sequence>
<proteinExistence type="predicted"/>
<organism evidence="1 2">
    <name type="scientific">Flavobacterium defluvii</name>
    <dbReference type="NCBI Taxonomy" id="370979"/>
    <lineage>
        <taxon>Bacteria</taxon>
        <taxon>Pseudomonadati</taxon>
        <taxon>Bacteroidota</taxon>
        <taxon>Flavobacteriia</taxon>
        <taxon>Flavobacteriales</taxon>
        <taxon>Flavobacteriaceae</taxon>
        <taxon>Flavobacterium</taxon>
    </lineage>
</organism>
<dbReference type="RefSeq" id="WP_073412269.1">
    <property type="nucleotide sequence ID" value="NZ_FQWC01000001.1"/>
</dbReference>
<evidence type="ECO:0000313" key="2">
    <source>
        <dbReference type="Proteomes" id="UP000184071"/>
    </source>
</evidence>
<protein>
    <submittedName>
        <fullName evidence="1">Uncharacterized protein</fullName>
    </submittedName>
</protein>
<accession>A0A1M5E6A8</accession>
<evidence type="ECO:0000313" key="1">
    <source>
        <dbReference type="EMBL" id="SHF74581.1"/>
    </source>
</evidence>
<dbReference type="Proteomes" id="UP000184071">
    <property type="component" value="Unassembled WGS sequence"/>
</dbReference>
<dbReference type="EMBL" id="FQWC01000001">
    <property type="protein sequence ID" value="SHF74581.1"/>
    <property type="molecule type" value="Genomic_DNA"/>
</dbReference>
<reference evidence="2" key="1">
    <citation type="submission" date="2016-11" db="EMBL/GenBank/DDBJ databases">
        <authorList>
            <person name="Varghese N."/>
            <person name="Submissions S."/>
        </authorList>
    </citation>
    <scope>NUCLEOTIDE SEQUENCE [LARGE SCALE GENOMIC DNA]</scope>
    <source>
        <strain evidence="2">DSM 17963</strain>
    </source>
</reference>